<keyword evidence="3" id="KW-1185">Reference proteome</keyword>
<dbReference type="Proteomes" id="UP001585080">
    <property type="component" value="Unassembled WGS sequence"/>
</dbReference>
<gene>
    <name evidence="2" type="ORF">VSS16_17970</name>
</gene>
<evidence type="ECO:0000313" key="2">
    <source>
        <dbReference type="EMBL" id="MFB8774589.1"/>
    </source>
</evidence>
<feature type="compositionally biased region" description="Pro residues" evidence="1">
    <location>
        <begin position="1"/>
        <end position="12"/>
    </location>
</feature>
<name>A0ABV5ECK2_9ACTN</name>
<feature type="region of interest" description="Disordered" evidence="1">
    <location>
        <begin position="1"/>
        <end position="28"/>
    </location>
</feature>
<feature type="region of interest" description="Disordered" evidence="1">
    <location>
        <begin position="320"/>
        <end position="369"/>
    </location>
</feature>
<organism evidence="2 3">
    <name type="scientific">Streptomyces broussonetiae</name>
    <dbReference type="NCBI Taxonomy" id="2686304"/>
    <lineage>
        <taxon>Bacteria</taxon>
        <taxon>Bacillati</taxon>
        <taxon>Actinomycetota</taxon>
        <taxon>Actinomycetes</taxon>
        <taxon>Kitasatosporales</taxon>
        <taxon>Streptomycetaceae</taxon>
        <taxon>Streptomyces</taxon>
    </lineage>
</organism>
<evidence type="ECO:0000313" key="3">
    <source>
        <dbReference type="Proteomes" id="UP001585080"/>
    </source>
</evidence>
<protein>
    <recommendedName>
        <fullName evidence="4">PE-PGRS family protein</fullName>
    </recommendedName>
</protein>
<sequence length="369" mass="40496">MPSPAATPPPTAPTLWLARGRHTGADGPDAVRRALRHHRDRGTIDGHLEPPGDGPDGAHVFEARWRVPGDVTVRARLSVHDREWVLAAEAERAWDPHWPSPATVFWPDDADAGWDHESGTGLRLRDINPLPSDEKDLRRRLRGASRATWTVHVVVHEAMTPDERGRRPLAAVLPPGLAHRVVEHRAAPHQLRPMNWALRESGVQVPRGGAVVLPGDPAPTGWTAEDYAVRTVFLDGSEPTELIDAVTRFAALPRPLPEGAEAAVTALREDWHLLTLEEELARERRLVALYAEALEAMTKSRDLYREAAERAHEALAAYRDGSAPAPEQPRPDAQPSSPLQQLTRTFERLRGGPKGQRATPGADDGAAPK</sequence>
<evidence type="ECO:0000256" key="1">
    <source>
        <dbReference type="SAM" id="MobiDB-lite"/>
    </source>
</evidence>
<dbReference type="EMBL" id="JAYMRP010000014">
    <property type="protein sequence ID" value="MFB8774589.1"/>
    <property type="molecule type" value="Genomic_DNA"/>
</dbReference>
<reference evidence="2 3" key="1">
    <citation type="submission" date="2024-01" db="EMBL/GenBank/DDBJ databases">
        <title>Genome mining of biosynthetic gene clusters to explore secondary metabolites of Streptomyces sp.</title>
        <authorList>
            <person name="Baig A."/>
            <person name="Ajitkumar Shintre N."/>
            <person name="Kumar H."/>
            <person name="Anbarasu A."/>
            <person name="Ramaiah S."/>
        </authorList>
    </citation>
    <scope>NUCLEOTIDE SEQUENCE [LARGE SCALE GENOMIC DNA]</scope>
    <source>
        <strain evidence="2 3">A57</strain>
    </source>
</reference>
<comment type="caution">
    <text evidence="2">The sequence shown here is derived from an EMBL/GenBank/DDBJ whole genome shotgun (WGS) entry which is preliminary data.</text>
</comment>
<feature type="compositionally biased region" description="Polar residues" evidence="1">
    <location>
        <begin position="334"/>
        <end position="344"/>
    </location>
</feature>
<accession>A0ABV5ECK2</accession>
<evidence type="ECO:0008006" key="4">
    <source>
        <dbReference type="Google" id="ProtNLM"/>
    </source>
</evidence>
<proteinExistence type="predicted"/>
<dbReference type="RefSeq" id="WP_376733295.1">
    <property type="nucleotide sequence ID" value="NZ_JAYMRP010000014.1"/>
</dbReference>